<keyword evidence="8" id="KW-1185">Reference proteome</keyword>
<evidence type="ECO:0000256" key="2">
    <source>
        <dbReference type="ARBA" id="ARBA00023136"/>
    </source>
</evidence>
<dbReference type="Proteomes" id="UP000235881">
    <property type="component" value="Unassembled WGS sequence"/>
</dbReference>
<dbReference type="EMBL" id="POUK01000004">
    <property type="protein sequence ID" value="PNF76302.1"/>
    <property type="molecule type" value="Genomic_DNA"/>
</dbReference>
<feature type="coiled-coil region" evidence="4">
    <location>
        <begin position="96"/>
        <end position="123"/>
    </location>
</feature>
<dbReference type="RefSeq" id="WP_102828884.1">
    <property type="nucleotide sequence ID" value="NZ_CP065721.1"/>
</dbReference>
<evidence type="ECO:0000256" key="1">
    <source>
        <dbReference type="ARBA" id="ARBA00004442"/>
    </source>
</evidence>
<evidence type="ECO:0000256" key="4">
    <source>
        <dbReference type="SAM" id="Coils"/>
    </source>
</evidence>
<dbReference type="InterPro" id="IPR025511">
    <property type="entry name" value="DUF4398"/>
</dbReference>
<evidence type="ECO:0000313" key="8">
    <source>
        <dbReference type="Proteomes" id="UP000235881"/>
    </source>
</evidence>
<name>A0A8E2U1G4_9GAMM</name>
<dbReference type="CDD" id="cd07185">
    <property type="entry name" value="OmpA_C-like"/>
    <property type="match status" value="1"/>
</dbReference>
<dbReference type="PRINTS" id="PR01023">
    <property type="entry name" value="NAFLGMOTY"/>
</dbReference>
<dbReference type="InterPro" id="IPR006664">
    <property type="entry name" value="OMP_bac"/>
</dbReference>
<proteinExistence type="predicted"/>
<feature type="domain" description="OmpA-like" evidence="6">
    <location>
        <begin position="144"/>
        <end position="261"/>
    </location>
</feature>
<dbReference type="InterPro" id="IPR006665">
    <property type="entry name" value="OmpA-like"/>
</dbReference>
<dbReference type="PROSITE" id="PS51123">
    <property type="entry name" value="OMPA_2"/>
    <property type="match status" value="1"/>
</dbReference>
<keyword evidence="4" id="KW-0175">Coiled coil</keyword>
<evidence type="ECO:0000256" key="3">
    <source>
        <dbReference type="PROSITE-ProRule" id="PRU00473"/>
    </source>
</evidence>
<evidence type="ECO:0000313" key="7">
    <source>
        <dbReference type="EMBL" id="PNF76302.1"/>
    </source>
</evidence>
<comment type="subcellular location">
    <subcellularLocation>
        <location evidence="1">Cell outer membrane</location>
    </subcellularLocation>
</comment>
<protein>
    <recommendedName>
        <fullName evidence="6">OmpA-like domain-containing protein</fullName>
    </recommendedName>
</protein>
<accession>A0A8E2U1G4</accession>
<keyword evidence="2 3" id="KW-0472">Membrane</keyword>
<evidence type="ECO:0000259" key="6">
    <source>
        <dbReference type="PROSITE" id="PS51123"/>
    </source>
</evidence>
<dbReference type="Gene3D" id="3.30.1330.60">
    <property type="entry name" value="OmpA-like domain"/>
    <property type="match status" value="1"/>
</dbReference>
<keyword evidence="5" id="KW-0732">Signal</keyword>
<dbReference type="PRINTS" id="PR01021">
    <property type="entry name" value="OMPADOMAIN"/>
</dbReference>
<sequence length="268" mass="29829">MSRFRRQALICLLLGGLAGCANPDLEQQLSQAAESYTKVSSDTRIQRGAPKDVVRAGESLARAQRFAEFWGGAEDALHYSYLSLSYSEIARQHGTLLDNQQRIVQLQMERQRLRDMLRDARLLSAQQPGRWGDDQIISMAATETDRGLVMTLGDVLFRADSDELGREANRTLLKLAHFLELNPQRRVRIEGYTDSRGDADRNLALSQARAAAVAEVLTDLGIASQRIEIRGYGEAFPVAENASARGRAQNRRVEILFSDAQGELGPDR</sequence>
<dbReference type="Pfam" id="PF00691">
    <property type="entry name" value="OmpA"/>
    <property type="match status" value="1"/>
</dbReference>
<dbReference type="GO" id="GO:0009279">
    <property type="term" value="C:cell outer membrane"/>
    <property type="evidence" value="ECO:0007669"/>
    <property type="project" value="UniProtKB-SubCell"/>
</dbReference>
<comment type="caution">
    <text evidence="7">The sequence shown here is derived from an EMBL/GenBank/DDBJ whole genome shotgun (WGS) entry which is preliminary data.</text>
</comment>
<dbReference type="AlphaFoldDB" id="A0A8E2U1G4"/>
<dbReference type="PANTHER" id="PTHR30329:SF20">
    <property type="entry name" value="EXPORTED PROTEIN"/>
    <property type="match status" value="1"/>
</dbReference>
<dbReference type="Pfam" id="PF14346">
    <property type="entry name" value="DUF4398"/>
    <property type="match status" value="1"/>
</dbReference>
<feature type="chain" id="PRO_5034436709" description="OmpA-like domain-containing protein" evidence="5">
    <location>
        <begin position="24"/>
        <end position="268"/>
    </location>
</feature>
<dbReference type="SUPFAM" id="SSF103088">
    <property type="entry name" value="OmpA-like"/>
    <property type="match status" value="1"/>
</dbReference>
<dbReference type="InterPro" id="IPR050330">
    <property type="entry name" value="Bact_OuterMem_StrucFunc"/>
</dbReference>
<gene>
    <name evidence="7" type="ORF">CXK95_12940</name>
</gene>
<evidence type="ECO:0000256" key="5">
    <source>
        <dbReference type="SAM" id="SignalP"/>
    </source>
</evidence>
<organism evidence="7 8">
    <name type="scientific">Stutzerimonas degradans</name>
    <dbReference type="NCBI Taxonomy" id="2968968"/>
    <lineage>
        <taxon>Bacteria</taxon>
        <taxon>Pseudomonadati</taxon>
        <taxon>Pseudomonadota</taxon>
        <taxon>Gammaproteobacteria</taxon>
        <taxon>Pseudomonadales</taxon>
        <taxon>Pseudomonadaceae</taxon>
        <taxon>Stutzerimonas</taxon>
    </lineage>
</organism>
<feature type="signal peptide" evidence="5">
    <location>
        <begin position="1"/>
        <end position="23"/>
    </location>
</feature>
<reference evidence="7 8" key="1">
    <citation type="submission" date="2018-01" db="EMBL/GenBank/DDBJ databases">
        <title>Denitrification phenotypes of diverse strains of Pseudomonas stutzeri.</title>
        <authorList>
            <person name="Milligan D.A."/>
            <person name="Bergaust L."/>
            <person name="Bakken L.R."/>
            <person name="Frostegard A."/>
        </authorList>
    </citation>
    <scope>NUCLEOTIDE SEQUENCE [LARGE SCALE GENOMIC DNA]</scope>
    <source>
        <strain evidence="7 8">DSM 50238</strain>
    </source>
</reference>
<dbReference type="PANTHER" id="PTHR30329">
    <property type="entry name" value="STATOR ELEMENT OF FLAGELLAR MOTOR COMPLEX"/>
    <property type="match status" value="1"/>
</dbReference>
<dbReference type="PROSITE" id="PS51257">
    <property type="entry name" value="PROKAR_LIPOPROTEIN"/>
    <property type="match status" value="1"/>
</dbReference>
<dbReference type="InterPro" id="IPR036737">
    <property type="entry name" value="OmpA-like_sf"/>
</dbReference>